<dbReference type="PANTHER" id="PTHR46558:SF11">
    <property type="entry name" value="HTH-TYPE TRANSCRIPTIONAL REGULATOR XRE"/>
    <property type="match status" value="1"/>
</dbReference>
<dbReference type="CDD" id="cd00093">
    <property type="entry name" value="HTH_XRE"/>
    <property type="match status" value="1"/>
</dbReference>
<evidence type="ECO:0000313" key="3">
    <source>
        <dbReference type="EMBL" id="AZA61303.1"/>
    </source>
</evidence>
<dbReference type="InterPro" id="IPR010982">
    <property type="entry name" value="Lambda_DNA-bd_dom_sf"/>
</dbReference>
<dbReference type="AlphaFoldDB" id="A0A3G6N8J5"/>
<dbReference type="Pfam" id="PF01381">
    <property type="entry name" value="HTH_3"/>
    <property type="match status" value="1"/>
</dbReference>
<accession>A0A3G6N8J5</accession>
<dbReference type="SUPFAM" id="SSF47413">
    <property type="entry name" value="lambda repressor-like DNA-binding domains"/>
    <property type="match status" value="1"/>
</dbReference>
<evidence type="ECO:0000259" key="2">
    <source>
        <dbReference type="PROSITE" id="PS50943"/>
    </source>
</evidence>
<evidence type="ECO:0000313" key="4">
    <source>
        <dbReference type="Proteomes" id="UP000269076"/>
    </source>
</evidence>
<dbReference type="Proteomes" id="UP000269076">
    <property type="component" value="Chromosome"/>
</dbReference>
<evidence type="ECO:0000256" key="1">
    <source>
        <dbReference type="ARBA" id="ARBA00023125"/>
    </source>
</evidence>
<dbReference type="PROSITE" id="PS50943">
    <property type="entry name" value="HTH_CROC1"/>
    <property type="match status" value="1"/>
</dbReference>
<proteinExistence type="predicted"/>
<dbReference type="Gene3D" id="1.10.260.40">
    <property type="entry name" value="lambda repressor-like DNA-binding domains"/>
    <property type="match status" value="1"/>
</dbReference>
<gene>
    <name evidence="3" type="ORF">EG340_09770</name>
</gene>
<name>A0A3G6N8J5_9FLAO</name>
<organism evidence="3 4">
    <name type="scientific">Chryseobacterium indoltheticum</name>
    <dbReference type="NCBI Taxonomy" id="254"/>
    <lineage>
        <taxon>Bacteria</taxon>
        <taxon>Pseudomonadati</taxon>
        <taxon>Bacteroidota</taxon>
        <taxon>Flavobacteriia</taxon>
        <taxon>Flavobacteriales</taxon>
        <taxon>Weeksellaceae</taxon>
        <taxon>Chryseobacterium group</taxon>
        <taxon>Chryseobacterium</taxon>
    </lineage>
</organism>
<dbReference type="GO" id="GO:0003677">
    <property type="term" value="F:DNA binding"/>
    <property type="evidence" value="ECO:0007669"/>
    <property type="project" value="UniProtKB-KW"/>
</dbReference>
<dbReference type="SMART" id="SM00530">
    <property type="entry name" value="HTH_XRE"/>
    <property type="match status" value="1"/>
</dbReference>
<dbReference type="InterPro" id="IPR001387">
    <property type="entry name" value="Cro/C1-type_HTH"/>
</dbReference>
<dbReference type="RefSeq" id="WP_123886109.1">
    <property type="nucleotide sequence ID" value="NZ_CP033928.1"/>
</dbReference>
<reference evidence="3 4" key="1">
    <citation type="submission" date="2018-11" db="EMBL/GenBank/DDBJ databases">
        <title>Proposal to divide the Flavobacteriaceae and reorganize its genera based on Amino Acid Identity values calculated from whole genome sequences.</title>
        <authorList>
            <person name="Nicholson A.C."/>
            <person name="Gulvik C.A."/>
            <person name="Whitney A.M."/>
            <person name="Humrighouse B.W."/>
            <person name="Bell M."/>
            <person name="Holmes B."/>
            <person name="Steigerwalt A."/>
            <person name="Villarma A."/>
            <person name="Sheth M."/>
            <person name="Batra D."/>
            <person name="Pryor J."/>
            <person name="Bernardet J.-F."/>
            <person name="Hugo C."/>
            <person name="Kampfer P."/>
            <person name="Newman J."/>
            <person name="Mcquiston J.R."/>
        </authorList>
    </citation>
    <scope>NUCLEOTIDE SEQUENCE [LARGE SCALE GENOMIC DNA]</scope>
    <source>
        <strain evidence="3 4">G0211</strain>
    </source>
</reference>
<sequence>MELSAYISANIKRLRKVKNLSQKQVAMSIDIAQAQYSVIESGKTVPTLVTLEKIAKVFEVDLSQLVKKPTISDDEINISILE</sequence>
<dbReference type="EMBL" id="CP033928">
    <property type="protein sequence ID" value="AZA61303.1"/>
    <property type="molecule type" value="Genomic_DNA"/>
</dbReference>
<protein>
    <submittedName>
        <fullName evidence="3">XRE family transcriptional regulator</fullName>
    </submittedName>
</protein>
<keyword evidence="1" id="KW-0238">DNA-binding</keyword>
<feature type="domain" description="HTH cro/C1-type" evidence="2">
    <location>
        <begin position="11"/>
        <end position="65"/>
    </location>
</feature>
<dbReference type="PANTHER" id="PTHR46558">
    <property type="entry name" value="TRACRIPTIONAL REGULATORY PROTEIN-RELATED-RELATED"/>
    <property type="match status" value="1"/>
</dbReference>